<dbReference type="GO" id="GO:0015232">
    <property type="term" value="F:heme transmembrane transporter activity"/>
    <property type="evidence" value="ECO:0007669"/>
    <property type="project" value="InterPro"/>
</dbReference>
<dbReference type="Pfam" id="PF01578">
    <property type="entry name" value="Cytochrom_C_asm"/>
    <property type="match status" value="1"/>
</dbReference>
<evidence type="ECO:0000313" key="10">
    <source>
        <dbReference type="Proteomes" id="UP000671910"/>
    </source>
</evidence>
<dbReference type="EMBL" id="WPCR01000005">
    <property type="protein sequence ID" value="NHM14141.1"/>
    <property type="molecule type" value="Genomic_DNA"/>
</dbReference>
<keyword evidence="4" id="KW-1133">Transmembrane helix</keyword>
<feature type="transmembrane region" description="Helical" evidence="4">
    <location>
        <begin position="42"/>
        <end position="69"/>
    </location>
</feature>
<keyword evidence="9" id="KW-1185">Reference proteome</keyword>
<dbReference type="PANTHER" id="PTHR43653:SF1">
    <property type="entry name" value="CYTOCHROME C-TYPE BIOGENESIS PROTEIN CCMF"/>
    <property type="match status" value="1"/>
</dbReference>
<evidence type="ECO:0000256" key="2">
    <source>
        <dbReference type="ARBA" id="ARBA00022748"/>
    </source>
</evidence>
<evidence type="ECO:0000256" key="3">
    <source>
        <dbReference type="SAM" id="MobiDB-lite"/>
    </source>
</evidence>
<proteinExistence type="inferred from homology"/>
<feature type="transmembrane region" description="Helical" evidence="4">
    <location>
        <begin position="450"/>
        <end position="473"/>
    </location>
</feature>
<feature type="transmembrane region" description="Helical" evidence="4">
    <location>
        <begin position="132"/>
        <end position="151"/>
    </location>
</feature>
<feature type="transmembrane region" description="Helical" evidence="4">
    <location>
        <begin position="267"/>
        <end position="285"/>
    </location>
</feature>
<feature type="transmembrane region" description="Helical" evidence="4">
    <location>
        <begin position="197"/>
        <end position="218"/>
    </location>
</feature>
<dbReference type="InterPro" id="IPR002541">
    <property type="entry name" value="Cyt_c_assembly"/>
</dbReference>
<sequence length="798" mass="85761">MSLIGLMGLLVAFAGVVVSVVCLAAGAMLARKKSAVAETLSWGGHVAAILTAVALTLCCGILVYCFFAGDYTIEYVLRQHSDSSSELAWLYKLSGLWAGREGSLLFWAWLISLFNAVVAVRNMRQLHRLDSMALLVSQVVLGAFVGVLLFSESNMPFTATPAKYFNLDGSLTMAASTLGMNALLEHWAMAIHPPTLFVGYAGLTIPFAFAIGALVVNDPSREWVIRSQRYALFSWLFLGIGIGLGAVWAYVVLGWGGYWGWDPVENASLLSWLVGVALIHSFTVYRQRGAFKRWSVMCACLTFAFVIVGTFISRSGLVQSVHAFEGDLVSLVLFGALIVVSVLAGIVGLAVRWKSFGPSEGGEDDMESMASREAAYYFNNVIMVVVAFLLAYLTIASALPSWLPFGGQQVSTGTYDAIGRPLGVIYLAILAVCPLLSWGKTQGSAFLKRAKVPGICAAVLFVGLMVYFVTYLVPVYNDNVAYYTALAAEGDANAAEMLTTYAPSWYYLGLTVVGLAVASVLFFNALFMIARGVAAYAKAKDVGRVKAFFGMMVNRASTFGGCLAHFGMAVILVGLIGSSMYVTERVGYVGYDQKTDTATNDFTIQDFTLKYQANEVVEDENGSDIFYRVFFDVYKGDQFVGTVDPTVQLVQTTQQQKLLASVVSFAEEDLFVVYRGMTADDEFSMDVRVNPLIAEVWVGFFLLMAGATVSTLGCRGASRKRAVAEAGENPPVGEGGEASREGKAAEAPEAPEASEAPEVVETVTVPDTKTEPLAEPPTPPAAEPQAAPQAPSDSESRA</sequence>
<reference evidence="7 9" key="1">
    <citation type="submission" date="2019-11" db="EMBL/GenBank/DDBJ databases">
        <title>Eggerthellaceae novel genus isolated from the rectal contents of marmort.</title>
        <authorList>
            <person name="Zhang G."/>
        </authorList>
    </citation>
    <scope>NUCLEOTIDE SEQUENCE [LARGE SCALE GENOMIC DNA]</scope>
    <source>
        <strain evidence="7">Zg-886</strain>
        <strain evidence="9">zg-886</strain>
    </source>
</reference>
<comment type="similarity">
    <text evidence="1">Belongs to the CcmF/CycK/Ccl1/NrfE/CcsA family.</text>
</comment>
<feature type="compositionally biased region" description="Low complexity" evidence="3">
    <location>
        <begin position="747"/>
        <end position="773"/>
    </location>
</feature>
<dbReference type="Pfam" id="PF16327">
    <property type="entry name" value="CcmF_C"/>
    <property type="match status" value="1"/>
</dbReference>
<feature type="transmembrane region" description="Helical" evidence="4">
    <location>
        <begin position="332"/>
        <end position="353"/>
    </location>
</feature>
<evidence type="ECO:0000259" key="6">
    <source>
        <dbReference type="Pfam" id="PF16327"/>
    </source>
</evidence>
<feature type="domain" description="Cytochrome c-type biogenesis protein CcmF C-terminal" evidence="6">
    <location>
        <begin position="509"/>
        <end position="711"/>
    </location>
</feature>
<dbReference type="GO" id="GO:0016020">
    <property type="term" value="C:membrane"/>
    <property type="evidence" value="ECO:0007669"/>
    <property type="project" value="InterPro"/>
</dbReference>
<evidence type="ECO:0000313" key="9">
    <source>
        <dbReference type="Proteomes" id="UP000636394"/>
    </source>
</evidence>
<protein>
    <submittedName>
        <fullName evidence="7">Cytochrome C assembly protein</fullName>
    </submittedName>
    <submittedName>
        <fullName evidence="8">Cytochrome c biogenesis protein CcsA</fullName>
    </submittedName>
</protein>
<dbReference type="InterPro" id="IPR032523">
    <property type="entry name" value="CcmF_C"/>
</dbReference>
<evidence type="ECO:0000259" key="5">
    <source>
        <dbReference type="Pfam" id="PF01578"/>
    </source>
</evidence>
<dbReference type="RefSeq" id="WP_166339279.1">
    <property type="nucleotide sequence ID" value="NZ_CP072829.1"/>
</dbReference>
<evidence type="ECO:0000313" key="7">
    <source>
        <dbReference type="EMBL" id="NHM14141.1"/>
    </source>
</evidence>
<dbReference type="Proteomes" id="UP000636394">
    <property type="component" value="Unassembled WGS sequence"/>
</dbReference>
<gene>
    <name evidence="8" type="primary">ccsA</name>
    <name evidence="7" type="ORF">GMI68_05065</name>
    <name evidence="8" type="ORF">J7S26_06440</name>
</gene>
<feature type="region of interest" description="Disordered" evidence="3">
    <location>
        <begin position="722"/>
        <end position="798"/>
    </location>
</feature>
<dbReference type="KEGG" id="ebz:J7S26_06440"/>
<name>A0A9E6MQQ2_9ACTN</name>
<feature type="transmembrane region" description="Helical" evidence="4">
    <location>
        <begin position="558"/>
        <end position="582"/>
    </location>
</feature>
<dbReference type="InterPro" id="IPR003567">
    <property type="entry name" value="Cyt_c_biogenesis"/>
</dbReference>
<dbReference type="PRINTS" id="PR01410">
    <property type="entry name" value="CCBIOGENESIS"/>
</dbReference>
<feature type="transmembrane region" description="Helical" evidence="4">
    <location>
        <begin position="505"/>
        <end position="537"/>
    </location>
</feature>
<dbReference type="PANTHER" id="PTHR43653">
    <property type="entry name" value="CYTOCHROME C ASSEMBLY PROTEIN-RELATED"/>
    <property type="match status" value="1"/>
</dbReference>
<feature type="transmembrane region" description="Helical" evidence="4">
    <location>
        <begin position="230"/>
        <end position="255"/>
    </location>
</feature>
<reference evidence="8" key="2">
    <citation type="submission" date="2021-04" db="EMBL/GenBank/DDBJ databases">
        <title>Novel species in family Eggerthellaceae.</title>
        <authorList>
            <person name="Zhang G."/>
        </authorList>
    </citation>
    <scope>NUCLEOTIDE SEQUENCE</scope>
    <source>
        <strain evidence="8">Zg-886</strain>
    </source>
</reference>
<feature type="transmembrane region" description="Helical" evidence="4">
    <location>
        <begin position="294"/>
        <end position="312"/>
    </location>
</feature>
<accession>A0A9E6MQQ2</accession>
<feature type="transmembrane region" description="Helical" evidence="4">
    <location>
        <begin position="104"/>
        <end position="120"/>
    </location>
</feature>
<feature type="transmembrane region" description="Helical" evidence="4">
    <location>
        <begin position="418"/>
        <end position="438"/>
    </location>
</feature>
<evidence type="ECO:0000256" key="1">
    <source>
        <dbReference type="ARBA" id="ARBA00009186"/>
    </source>
</evidence>
<keyword evidence="4" id="KW-0472">Membrane</keyword>
<feature type="transmembrane region" description="Helical" evidence="4">
    <location>
        <begin position="6"/>
        <end position="30"/>
    </location>
</feature>
<feature type="domain" description="Cytochrome c assembly protein" evidence="5">
    <location>
        <begin position="97"/>
        <end position="315"/>
    </location>
</feature>
<feature type="transmembrane region" description="Helical" evidence="4">
    <location>
        <begin position="692"/>
        <end position="712"/>
    </location>
</feature>
<evidence type="ECO:0000313" key="8">
    <source>
        <dbReference type="EMBL" id="QTU84001.1"/>
    </source>
</evidence>
<dbReference type="GO" id="GO:0020037">
    <property type="term" value="F:heme binding"/>
    <property type="evidence" value="ECO:0007669"/>
    <property type="project" value="InterPro"/>
</dbReference>
<dbReference type="EMBL" id="CP072829">
    <property type="protein sequence ID" value="QTU84001.1"/>
    <property type="molecule type" value="Genomic_DNA"/>
</dbReference>
<dbReference type="AlphaFoldDB" id="A0A9E6MQQ2"/>
<keyword evidence="2" id="KW-0201">Cytochrome c-type biogenesis</keyword>
<organism evidence="8 10">
    <name type="scientific">Xiamenia xianingshaonis</name>
    <dbReference type="NCBI Taxonomy" id="2682776"/>
    <lineage>
        <taxon>Bacteria</taxon>
        <taxon>Bacillati</taxon>
        <taxon>Actinomycetota</taxon>
        <taxon>Coriobacteriia</taxon>
        <taxon>Eggerthellales</taxon>
        <taxon>Eggerthellaceae</taxon>
        <taxon>Xiamenia</taxon>
    </lineage>
</organism>
<feature type="compositionally biased region" description="Basic and acidic residues" evidence="3">
    <location>
        <begin position="737"/>
        <end position="746"/>
    </location>
</feature>
<evidence type="ECO:0000256" key="4">
    <source>
        <dbReference type="SAM" id="Phobius"/>
    </source>
</evidence>
<keyword evidence="4" id="KW-0812">Transmembrane</keyword>
<feature type="transmembrane region" description="Helical" evidence="4">
    <location>
        <begin position="374"/>
        <end position="398"/>
    </location>
</feature>
<dbReference type="GO" id="GO:0017004">
    <property type="term" value="P:cytochrome complex assembly"/>
    <property type="evidence" value="ECO:0007669"/>
    <property type="project" value="UniProtKB-KW"/>
</dbReference>
<dbReference type="Proteomes" id="UP000671910">
    <property type="component" value="Chromosome"/>
</dbReference>